<dbReference type="Pfam" id="PF14681">
    <property type="entry name" value="UPRTase"/>
    <property type="match status" value="2"/>
</dbReference>
<dbReference type="GO" id="GO:0016757">
    <property type="term" value="F:glycosyltransferase activity"/>
    <property type="evidence" value="ECO:0007669"/>
    <property type="project" value="UniProtKB-KW"/>
</dbReference>
<gene>
    <name evidence="3" type="primary">LOC106167433</name>
</gene>
<dbReference type="InterPro" id="IPR029057">
    <property type="entry name" value="PRTase-like"/>
</dbReference>
<keyword evidence="2" id="KW-1185">Reference proteome</keyword>
<evidence type="ECO:0000313" key="3">
    <source>
        <dbReference type="RefSeq" id="XP_013401676.1"/>
    </source>
</evidence>
<feature type="domain" description="Phosphoribosyltransferase" evidence="1">
    <location>
        <begin position="28"/>
        <end position="99"/>
    </location>
</feature>
<dbReference type="OrthoDB" id="106623at2759"/>
<dbReference type="InParanoid" id="A0A1S3IUR5"/>
<dbReference type="GeneID" id="106167433"/>
<dbReference type="STRING" id="7574.A0A1S3IUR5"/>
<evidence type="ECO:0000313" key="2">
    <source>
        <dbReference type="Proteomes" id="UP000085678"/>
    </source>
</evidence>
<sequence>MEPDLIQNSVAHETQDDLGPNLIRMKITDQIKELQTVLRDKSTSRSDFIFHADRLIRLVVEEGLNQLPYTKCSVITPTGYPYDGLKYERGNCGVSIMRSEGKLTVTLQWGSFIIMIISGTGNTVIQAINVLREHEVKEHNIIILNLFTTPAAVRSVLQTFPEVKLLTSEVHPVAPNHFGTKYFGTD</sequence>
<organism evidence="2 3">
    <name type="scientific">Lingula anatina</name>
    <name type="common">Brachiopod</name>
    <name type="synonym">Lingula unguis</name>
    <dbReference type="NCBI Taxonomy" id="7574"/>
    <lineage>
        <taxon>Eukaryota</taxon>
        <taxon>Metazoa</taxon>
        <taxon>Spiralia</taxon>
        <taxon>Lophotrochozoa</taxon>
        <taxon>Brachiopoda</taxon>
        <taxon>Linguliformea</taxon>
        <taxon>Lingulata</taxon>
        <taxon>Lingulida</taxon>
        <taxon>Linguloidea</taxon>
        <taxon>Lingulidae</taxon>
        <taxon>Lingula</taxon>
    </lineage>
</organism>
<proteinExistence type="predicted"/>
<keyword evidence="3" id="KW-0328">Glycosyltransferase</keyword>
<dbReference type="AlphaFoldDB" id="A0A1S3IUR5"/>
<dbReference type="KEGG" id="lak:106167433"/>
<reference evidence="3" key="1">
    <citation type="submission" date="2025-08" db="UniProtKB">
        <authorList>
            <consortium name="RefSeq"/>
        </authorList>
    </citation>
    <scope>IDENTIFICATION</scope>
    <source>
        <tissue evidence="3">Gonads</tissue>
    </source>
</reference>
<dbReference type="SUPFAM" id="SSF53271">
    <property type="entry name" value="PRTase-like"/>
    <property type="match status" value="1"/>
</dbReference>
<dbReference type="RefSeq" id="XP_013401676.1">
    <property type="nucleotide sequence ID" value="XM_013546222.1"/>
</dbReference>
<dbReference type="InterPro" id="IPR000836">
    <property type="entry name" value="PRTase_dom"/>
</dbReference>
<feature type="domain" description="Phosphoribosyltransferase" evidence="1">
    <location>
        <begin position="119"/>
        <end position="171"/>
    </location>
</feature>
<accession>A0A1S3IUR5</accession>
<evidence type="ECO:0000259" key="1">
    <source>
        <dbReference type="Pfam" id="PF14681"/>
    </source>
</evidence>
<dbReference type="Proteomes" id="UP000085678">
    <property type="component" value="Unplaced"/>
</dbReference>
<name>A0A1S3IUR5_LINAN</name>
<protein>
    <submittedName>
        <fullName evidence="3">Uracil phosphoribosyltransferase homolog</fullName>
    </submittedName>
</protein>
<keyword evidence="3" id="KW-0808">Transferase</keyword>
<dbReference type="FunCoup" id="A0A1S3IUR5">
    <property type="interactions" value="1049"/>
</dbReference>
<dbReference type="Gene3D" id="3.40.50.2020">
    <property type="match status" value="2"/>
</dbReference>